<dbReference type="RefSeq" id="WP_115669238.1">
    <property type="nucleotide sequence ID" value="NZ_UEYP01000002.1"/>
</dbReference>
<dbReference type="Gene3D" id="1.25.10.90">
    <property type="match status" value="1"/>
</dbReference>
<dbReference type="Proteomes" id="UP000254764">
    <property type="component" value="Unassembled WGS sequence"/>
</dbReference>
<dbReference type="AlphaFoldDB" id="A0A376AF40"/>
<dbReference type="SUPFAM" id="SSF48371">
    <property type="entry name" value="ARM repeat"/>
    <property type="match status" value="1"/>
</dbReference>
<dbReference type="PANTHER" id="PTHR41291:SF1">
    <property type="entry name" value="DNA ALKYLATION REPAIR PROTEIN"/>
    <property type="match status" value="1"/>
</dbReference>
<proteinExistence type="predicted"/>
<name>A0A376AF40_9HYPH</name>
<dbReference type="STRING" id="1336235.GCA_000518785_00514"/>
<dbReference type="PANTHER" id="PTHR41291">
    <property type="entry name" value="DNA ALKYLATION REPAIR PROTEIN"/>
    <property type="match status" value="1"/>
</dbReference>
<keyword evidence="2" id="KW-1185">Reference proteome</keyword>
<evidence type="ECO:0008006" key="3">
    <source>
        <dbReference type="Google" id="ProtNLM"/>
    </source>
</evidence>
<dbReference type="OrthoDB" id="7345147at2"/>
<dbReference type="InterPro" id="IPR016024">
    <property type="entry name" value="ARM-type_fold"/>
</dbReference>
<reference evidence="2" key="1">
    <citation type="submission" date="2018-07" db="EMBL/GenBank/DDBJ databases">
        <authorList>
            <person name="Peiro R."/>
            <person name="Begona"/>
            <person name="Cbmso G."/>
            <person name="Lopez M."/>
            <person name="Gonzalez S."/>
        </authorList>
    </citation>
    <scope>NUCLEOTIDE SEQUENCE [LARGE SCALE GENOMIC DNA]</scope>
</reference>
<dbReference type="InterPro" id="IPR014825">
    <property type="entry name" value="DNA_alkylation"/>
</dbReference>
<accession>A0A376AF40</accession>
<sequence>MTLQPASSVGEILAYLRSLRNEANIAGMARFGIDTTTALGITTPQMQALARQVNRDHRRALALWQTGLRDARMLAILTADPRALTMEEARAWAGDFNSWEIVDTAADLFTQTPFWRALVTKFADDEREYVLRTAFAMIAGATVHNKDEPDESLLAYLPLIEKHATDPRNFVRKAVNWALRNIGKRNATCHGPALALAEKLAASDDKTARWIGKDAVRELKSEKILARLKA</sequence>
<evidence type="ECO:0000313" key="1">
    <source>
        <dbReference type="EMBL" id="SSC66451.1"/>
    </source>
</evidence>
<dbReference type="CDD" id="cd06561">
    <property type="entry name" value="AlkD_like"/>
    <property type="match status" value="1"/>
</dbReference>
<gene>
    <name evidence="1" type="ORF">RHIZ70_2159</name>
</gene>
<organism evidence="1 2">
    <name type="scientific">Ciceribacter selenitireducens ATCC BAA-1503</name>
    <dbReference type="NCBI Taxonomy" id="1336235"/>
    <lineage>
        <taxon>Bacteria</taxon>
        <taxon>Pseudomonadati</taxon>
        <taxon>Pseudomonadota</taxon>
        <taxon>Alphaproteobacteria</taxon>
        <taxon>Hyphomicrobiales</taxon>
        <taxon>Rhizobiaceae</taxon>
        <taxon>Ciceribacter</taxon>
    </lineage>
</organism>
<dbReference type="Pfam" id="PF08713">
    <property type="entry name" value="DNA_alkylation"/>
    <property type="match status" value="1"/>
</dbReference>
<evidence type="ECO:0000313" key="2">
    <source>
        <dbReference type="Proteomes" id="UP000254764"/>
    </source>
</evidence>
<dbReference type="EMBL" id="UEYP01000002">
    <property type="protein sequence ID" value="SSC66451.1"/>
    <property type="molecule type" value="Genomic_DNA"/>
</dbReference>
<protein>
    <recommendedName>
        <fullName evidence="3">DNA alkylation repair enzyme</fullName>
    </recommendedName>
</protein>